<evidence type="ECO:0000313" key="3">
    <source>
        <dbReference type="EMBL" id="OPG15243.1"/>
    </source>
</evidence>
<comment type="caution">
    <text evidence="2">The sequence shown here is derived from an EMBL/GenBank/DDBJ whole genome shotgun (WGS) entry which is preliminary data.</text>
</comment>
<sequence>MWGIVDRVYNPRRNVHKGLGMMPTLLLGAGVGIAAWEFAKRRATPEMTTTKSMMSASNVDEDLF</sequence>
<keyword evidence="1" id="KW-1133">Transmembrane helix</keyword>
<protein>
    <submittedName>
        <fullName evidence="2">Uncharacterized protein</fullName>
    </submittedName>
</protein>
<keyword evidence="5" id="KW-1185">Reference proteome</keyword>
<dbReference type="Proteomes" id="UP000077421">
    <property type="component" value="Unassembled WGS sequence"/>
</dbReference>
<reference evidence="2 4" key="1">
    <citation type="submission" date="2016-02" db="EMBL/GenBank/DDBJ databases">
        <title>Draft genome sequence of Acidibacillus ferrooxidans SLC66.</title>
        <authorList>
            <person name="Oliveira G."/>
            <person name="Nancucheo I."/>
            <person name="Dall'Agnol H."/>
            <person name="Johnson B."/>
            <person name="Oliveira R."/>
            <person name="Nunes G.L."/>
            <person name="Tzotzos G."/>
            <person name="Orellana S.C."/>
            <person name="Salim A.C."/>
            <person name="Araujo F.M."/>
        </authorList>
    </citation>
    <scope>NUCLEOTIDE SEQUENCE [LARGE SCALE GENOMIC DNA]</scope>
    <source>
        <strain evidence="2 4">SLC66</strain>
    </source>
</reference>
<feature type="transmembrane region" description="Helical" evidence="1">
    <location>
        <begin position="20"/>
        <end position="39"/>
    </location>
</feature>
<evidence type="ECO:0000313" key="4">
    <source>
        <dbReference type="Proteomes" id="UP000077421"/>
    </source>
</evidence>
<organism evidence="2 4">
    <name type="scientific">Ferroacidibacillus organovorans</name>
    <dbReference type="NCBI Taxonomy" id="1765683"/>
    <lineage>
        <taxon>Bacteria</taxon>
        <taxon>Bacillati</taxon>
        <taxon>Bacillota</taxon>
        <taxon>Bacilli</taxon>
        <taxon>Bacillales</taxon>
        <taxon>Alicyclobacillaceae</taxon>
        <taxon>Ferroacidibacillus</taxon>
    </lineage>
</organism>
<evidence type="ECO:0000256" key="1">
    <source>
        <dbReference type="SAM" id="Phobius"/>
    </source>
</evidence>
<gene>
    <name evidence="2" type="ORF">AYW79_05705</name>
    <name evidence="3" type="ORF">B2M26_12290</name>
</gene>
<dbReference type="OrthoDB" id="2376841at2"/>
<reference evidence="3 5" key="2">
    <citation type="submission" date="2017-02" db="EMBL/GenBank/DDBJ databases">
        <title>Draft genome of Acidibacillus ferrooxidans Huett2.</title>
        <authorList>
            <person name="Schopf S."/>
        </authorList>
    </citation>
    <scope>NUCLEOTIDE SEQUENCE [LARGE SCALE GENOMIC DNA]</scope>
    <source>
        <strain evidence="3 5">Huett2</strain>
    </source>
</reference>
<keyword evidence="1" id="KW-0812">Transmembrane</keyword>
<keyword evidence="1" id="KW-0472">Membrane</keyword>
<dbReference type="EMBL" id="MWPS01000038">
    <property type="protein sequence ID" value="OPG15243.1"/>
    <property type="molecule type" value="Genomic_DNA"/>
</dbReference>
<accession>A0A161QIG6</accession>
<dbReference type="Proteomes" id="UP000190229">
    <property type="component" value="Unassembled WGS sequence"/>
</dbReference>
<proteinExistence type="predicted"/>
<dbReference type="STRING" id="1765683.B2M26_12290"/>
<dbReference type="EMBL" id="LSUQ01000011">
    <property type="protein sequence ID" value="OAG94360.1"/>
    <property type="molecule type" value="Genomic_DNA"/>
</dbReference>
<evidence type="ECO:0000313" key="2">
    <source>
        <dbReference type="EMBL" id="OAG94360.1"/>
    </source>
</evidence>
<dbReference type="AlphaFoldDB" id="A0A161QIG6"/>
<evidence type="ECO:0000313" key="5">
    <source>
        <dbReference type="Proteomes" id="UP000190229"/>
    </source>
</evidence>
<dbReference type="RefSeq" id="WP_067562978.1">
    <property type="nucleotide sequence ID" value="NZ_LSUQ01000011.1"/>
</dbReference>
<name>A0A161QIG6_9BACL</name>